<accession>A0A8H2WAF7</accession>
<sequence>MAKARMSIDEDREAVDRGPNAYVGSGTLNMRQEPDTLSSALKSMMKRALFLIEFPWSLSSYILCLRSQPASACRSSPVLAQFRPLRQHWSLLAGSPQLLMMGVYLLSSTVWNASRLVGTGMSNAQAEPNALPSDGLTGCEGRIAPEA</sequence>
<dbReference type="Proteomes" id="UP000663843">
    <property type="component" value="Unassembled WGS sequence"/>
</dbReference>
<proteinExistence type="predicted"/>
<protein>
    <submittedName>
        <fullName evidence="1">Uncharacterized protein</fullName>
    </submittedName>
</protein>
<comment type="caution">
    <text evidence="1">The sequence shown here is derived from an EMBL/GenBank/DDBJ whole genome shotgun (WGS) entry which is preliminary data.</text>
</comment>
<name>A0A8H2WAF7_9AGAM</name>
<dbReference type="EMBL" id="CAJMWT010000884">
    <property type="protein sequence ID" value="CAE6360851.1"/>
    <property type="molecule type" value="Genomic_DNA"/>
</dbReference>
<gene>
    <name evidence="1" type="ORF">RDB_LOCUS12067</name>
</gene>
<evidence type="ECO:0000313" key="2">
    <source>
        <dbReference type="Proteomes" id="UP000663843"/>
    </source>
</evidence>
<dbReference type="AlphaFoldDB" id="A0A8H2WAF7"/>
<reference evidence="1" key="1">
    <citation type="submission" date="2021-01" db="EMBL/GenBank/DDBJ databases">
        <authorList>
            <person name="Kaushik A."/>
        </authorList>
    </citation>
    <scope>NUCLEOTIDE SEQUENCE</scope>
    <source>
        <strain evidence="1">AG2-2IIIB</strain>
    </source>
</reference>
<organism evidence="1 2">
    <name type="scientific">Rhizoctonia solani</name>
    <dbReference type="NCBI Taxonomy" id="456999"/>
    <lineage>
        <taxon>Eukaryota</taxon>
        <taxon>Fungi</taxon>
        <taxon>Dikarya</taxon>
        <taxon>Basidiomycota</taxon>
        <taxon>Agaricomycotina</taxon>
        <taxon>Agaricomycetes</taxon>
        <taxon>Cantharellales</taxon>
        <taxon>Ceratobasidiaceae</taxon>
        <taxon>Rhizoctonia</taxon>
    </lineage>
</organism>
<evidence type="ECO:0000313" key="1">
    <source>
        <dbReference type="EMBL" id="CAE6360851.1"/>
    </source>
</evidence>